<evidence type="ECO:0000313" key="1">
    <source>
        <dbReference type="EMBL" id="KAF6198474.1"/>
    </source>
</evidence>
<organism evidence="1 2">
    <name type="scientific">Apolygus lucorum</name>
    <name type="common">Small green plant bug</name>
    <name type="synonym">Lygocoris lucorum</name>
    <dbReference type="NCBI Taxonomy" id="248454"/>
    <lineage>
        <taxon>Eukaryota</taxon>
        <taxon>Metazoa</taxon>
        <taxon>Ecdysozoa</taxon>
        <taxon>Arthropoda</taxon>
        <taxon>Hexapoda</taxon>
        <taxon>Insecta</taxon>
        <taxon>Pterygota</taxon>
        <taxon>Neoptera</taxon>
        <taxon>Paraneoptera</taxon>
        <taxon>Hemiptera</taxon>
        <taxon>Heteroptera</taxon>
        <taxon>Panheteroptera</taxon>
        <taxon>Cimicomorpha</taxon>
        <taxon>Miridae</taxon>
        <taxon>Mirini</taxon>
        <taxon>Apolygus</taxon>
    </lineage>
</organism>
<keyword evidence="2" id="KW-1185">Reference proteome</keyword>
<dbReference type="EMBL" id="WIXP02000016">
    <property type="protein sequence ID" value="KAF6198474.1"/>
    <property type="molecule type" value="Genomic_DNA"/>
</dbReference>
<gene>
    <name evidence="1" type="ORF">GE061_008222</name>
</gene>
<evidence type="ECO:0000313" key="2">
    <source>
        <dbReference type="Proteomes" id="UP000466442"/>
    </source>
</evidence>
<comment type="caution">
    <text evidence="1">The sequence shown here is derived from an EMBL/GenBank/DDBJ whole genome shotgun (WGS) entry which is preliminary data.</text>
</comment>
<reference evidence="1" key="1">
    <citation type="journal article" date="2021" name="Mol. Ecol. Resour.">
        <title>Apolygus lucorum genome provides insights into omnivorousness and mesophyll feeding.</title>
        <authorList>
            <person name="Liu Y."/>
            <person name="Liu H."/>
            <person name="Wang H."/>
            <person name="Huang T."/>
            <person name="Liu B."/>
            <person name="Yang B."/>
            <person name="Yin L."/>
            <person name="Li B."/>
            <person name="Zhang Y."/>
            <person name="Zhang S."/>
            <person name="Jiang F."/>
            <person name="Zhang X."/>
            <person name="Ren Y."/>
            <person name="Wang B."/>
            <person name="Wang S."/>
            <person name="Lu Y."/>
            <person name="Wu K."/>
            <person name="Fan W."/>
            <person name="Wang G."/>
        </authorList>
    </citation>
    <scope>NUCLEOTIDE SEQUENCE</scope>
    <source>
        <strain evidence="1">12Hb</strain>
    </source>
</reference>
<dbReference type="AlphaFoldDB" id="A0A6A4IL88"/>
<sequence>MQVVIFFGCLLMGIQISEQGKASARQIFIRNQPYNMGGAVGYEQPLVQPENQQVAAPGGNLVAQTETIAVIQRRWMKTQSFCNSVTGRVAKLISKIEETVLGLPLALIKAALGIPTDVVKLSINLAQSLLPKLEKSKQQLEGFFETAFDLPAKAMYGTVSIFLDLMNKIVDWGSTCRSRQVCESPFPAVGGYGPCGGRWPCTKVTACTTITCMQASRDLEVEISSAPATTQEKPEENLHKP</sequence>
<proteinExistence type="predicted"/>
<dbReference type="Proteomes" id="UP000466442">
    <property type="component" value="Linkage Group LG16"/>
</dbReference>
<name>A0A6A4IL88_APOLU</name>
<protein>
    <submittedName>
        <fullName evidence="1">Uncharacterized protein</fullName>
    </submittedName>
</protein>
<accession>A0A6A4IL88</accession>